<evidence type="ECO:0000313" key="2">
    <source>
        <dbReference type="EMBL" id="BEG97959.1"/>
    </source>
</evidence>
<evidence type="ECO:0000313" key="3">
    <source>
        <dbReference type="Proteomes" id="UP001496674"/>
    </source>
</evidence>
<proteinExistence type="predicted"/>
<keyword evidence="1" id="KW-0472">Membrane</keyword>
<dbReference type="Proteomes" id="UP001496674">
    <property type="component" value="Chromosome"/>
</dbReference>
<dbReference type="EMBL" id="AP028055">
    <property type="protein sequence ID" value="BEG97959.1"/>
    <property type="molecule type" value="Genomic_DNA"/>
</dbReference>
<reference evidence="2 3" key="1">
    <citation type="submission" date="2023-04" db="EMBL/GenBank/DDBJ databases">
        <title>Draft genome sequence of acteroides sedimenti strain YN3PY1.</title>
        <authorList>
            <person name="Yoshida N."/>
        </authorList>
    </citation>
    <scope>NUCLEOTIDE SEQUENCE [LARGE SCALE GENOMIC DNA]</scope>
    <source>
        <strain evidence="2 3">YN3PY1</strain>
    </source>
</reference>
<name>A0ABM8IDZ8_9BACE</name>
<gene>
    <name evidence="2" type="ORF">BSYN_02240</name>
</gene>
<keyword evidence="2" id="KW-0808">Transferase</keyword>
<evidence type="ECO:0000256" key="1">
    <source>
        <dbReference type="SAM" id="Phobius"/>
    </source>
</evidence>
<keyword evidence="1" id="KW-1133">Transmembrane helix</keyword>
<accession>A0ABM8IDZ8</accession>
<dbReference type="RefSeq" id="WP_353332482.1">
    <property type="nucleotide sequence ID" value="NZ_AP028055.1"/>
</dbReference>
<dbReference type="GO" id="GO:0016740">
    <property type="term" value="F:transferase activity"/>
    <property type="evidence" value="ECO:0007669"/>
    <property type="project" value="UniProtKB-KW"/>
</dbReference>
<dbReference type="InterPro" id="IPR029044">
    <property type="entry name" value="Nucleotide-diphossugar_trans"/>
</dbReference>
<keyword evidence="1" id="KW-0812">Transmembrane</keyword>
<feature type="transmembrane region" description="Helical" evidence="1">
    <location>
        <begin position="27"/>
        <end position="46"/>
    </location>
</feature>
<organism evidence="2 3">
    <name type="scientific">Bacteroides sedimenti</name>
    <dbReference type="NCBI Taxonomy" id="2136147"/>
    <lineage>
        <taxon>Bacteria</taxon>
        <taxon>Pseudomonadati</taxon>
        <taxon>Bacteroidota</taxon>
        <taxon>Bacteroidia</taxon>
        <taxon>Bacteroidales</taxon>
        <taxon>Bacteroidaceae</taxon>
        <taxon>Bacteroides</taxon>
    </lineage>
</organism>
<dbReference type="SUPFAM" id="SSF53448">
    <property type="entry name" value="Nucleotide-diphospho-sugar transferases"/>
    <property type="match status" value="1"/>
</dbReference>
<sequence length="314" mass="36468">MVDFFDYIYTSIQNRNKTLTRIRVYSFLRFVVRVSANVIIPIYFSLTKNNKNYSIRIPDKNSGRVIVSLTSFPQRINRIWLVIESILRQSRKPDKIILWLSKEQFPSFNSLPAKLLKQINRGLEIRLVEGDLRSHKKYFYAIQEFPDDYIITVDDDAFYHSRLLSFLFDLNNEYPTTICCNSARNIASETGELLPYTHWQIVKTQQEPGTGIIPIGQGGILYPPHSLHNNVIDEAVFRKYCFLADDIWLNVMARLKGTNVAKTSYYSEYLPVLNSNDITLTSVNVNEGLNDIQLKSVRDYCIKVLEIDPYKSNI</sequence>
<dbReference type="Gene3D" id="3.90.550.10">
    <property type="entry name" value="Spore Coat Polysaccharide Biosynthesis Protein SpsA, Chain A"/>
    <property type="match status" value="1"/>
</dbReference>
<protein>
    <submittedName>
        <fullName evidence="2">Glycosyl transferase</fullName>
    </submittedName>
</protein>
<keyword evidence="3" id="KW-1185">Reference proteome</keyword>